<dbReference type="Gene3D" id="3.40.50.300">
    <property type="entry name" value="P-loop containing nucleotide triphosphate hydrolases"/>
    <property type="match status" value="1"/>
</dbReference>
<sequence>MSYRSLKAKELLKINTLGELKAAGYQPRSIKQELRDNLIDKIKRKEAVFPGIWGYEDTVIPDVERAILSMHHINLLGLRGQAKTRIARLMINLLDEYIPVVDGSELNDDPLEPLSRYAHDLIAEKGDATPVTWLHRNDRYTEKLATPDVSVADLIGDVDPIKAATLKLPYSDERTIHFGLIPRSHRCLFVINELPDLQARIQVSLFNILQEGDIQIRGFKLRLPLDIQFVFTANPEDYTNRGSIVTPLKDRIDSQIVTHYPKSIEIGRKITQQEAIIKTEQKGMVKTNDLVADLIEQVAIEARESEYVDAKSGVSARMTISAFENLVSAAERRALINGEKETYVRVSDLYGVVPAICGKVELVYEGEVEGPVIVAQSLIGKAIRNQFLQYFPNPEKAKKDKRGNPYKKITDWFSDGNTMDILSDLPNRDYEARLRTIDGLDDLVDDLMPRLTKSEKLFMMEFALHGVAEHSLIGKKALDTGLQFKDLLGSMFNPDSAFGQDDDEDDDDQY</sequence>
<keyword evidence="2" id="KW-1185">Reference proteome</keyword>
<dbReference type="GO" id="GO:0004672">
    <property type="term" value="F:protein kinase activity"/>
    <property type="evidence" value="ECO:0007669"/>
    <property type="project" value="TreeGrafter"/>
</dbReference>
<comment type="caution">
    <text evidence="1">The sequence shown here is derived from an EMBL/GenBank/DDBJ whole genome shotgun (WGS) entry which is preliminary data.</text>
</comment>
<dbReference type="PANTHER" id="PTHR30267">
    <property type="entry name" value="PROTEIN KINASE PRKA"/>
    <property type="match status" value="1"/>
</dbReference>
<name>A0A1S2VIN2_9BACT</name>
<gene>
    <name evidence="1" type="ORF">BLX24_16235</name>
</gene>
<dbReference type="AlphaFoldDB" id="A0A1S2VIN2"/>
<dbReference type="SUPFAM" id="SSF52540">
    <property type="entry name" value="P-loop containing nucleoside triphosphate hydrolases"/>
    <property type="match status" value="1"/>
</dbReference>
<accession>A0A1S2VIN2</accession>
<dbReference type="PANTHER" id="PTHR30267:SF2">
    <property type="entry name" value="PROTEIN PRKA"/>
    <property type="match status" value="1"/>
</dbReference>
<dbReference type="InterPro" id="IPR027417">
    <property type="entry name" value="P-loop_NTPase"/>
</dbReference>
<dbReference type="RefSeq" id="WP_071504226.1">
    <property type="nucleotide sequence ID" value="NZ_MORL01000008.1"/>
</dbReference>
<organism evidence="1 2">
    <name type="scientific">Arsenicibacter rosenii</name>
    <dbReference type="NCBI Taxonomy" id="1750698"/>
    <lineage>
        <taxon>Bacteria</taxon>
        <taxon>Pseudomonadati</taxon>
        <taxon>Bacteroidota</taxon>
        <taxon>Cytophagia</taxon>
        <taxon>Cytophagales</taxon>
        <taxon>Spirosomataceae</taxon>
        <taxon>Arsenicibacter</taxon>
    </lineage>
</organism>
<reference evidence="1 2" key="1">
    <citation type="submission" date="2016-10" db="EMBL/GenBank/DDBJ databases">
        <title>Arsenicibacter rosenii gen. nov., sp. nov., an efficient arsenic-methylating bacterium isolated from an arsenic-contaminated paddy soil.</title>
        <authorList>
            <person name="Huang K."/>
        </authorList>
    </citation>
    <scope>NUCLEOTIDE SEQUENCE [LARGE SCALE GENOMIC DNA]</scope>
    <source>
        <strain evidence="1 2">SM-1</strain>
    </source>
</reference>
<dbReference type="OrthoDB" id="9760760at2"/>
<evidence type="ECO:0000313" key="2">
    <source>
        <dbReference type="Proteomes" id="UP000181790"/>
    </source>
</evidence>
<dbReference type="Proteomes" id="UP000181790">
    <property type="component" value="Unassembled WGS sequence"/>
</dbReference>
<protein>
    <submittedName>
        <fullName evidence="1">Magnesium chelatase</fullName>
    </submittedName>
</protein>
<dbReference type="EMBL" id="MORL01000008">
    <property type="protein sequence ID" value="OIN58076.1"/>
    <property type="molecule type" value="Genomic_DNA"/>
</dbReference>
<evidence type="ECO:0000313" key="1">
    <source>
        <dbReference type="EMBL" id="OIN58076.1"/>
    </source>
</evidence>
<proteinExistence type="predicted"/>